<name>E8X5V0_GRATM</name>
<geneLocation type="plasmid" evidence="4 5">
    <name>pACIX901</name>
</geneLocation>
<dbReference type="GO" id="GO:0005975">
    <property type="term" value="P:carbohydrate metabolic process"/>
    <property type="evidence" value="ECO:0007669"/>
    <property type="project" value="InterPro"/>
</dbReference>
<dbReference type="Pfam" id="PF00201">
    <property type="entry name" value="UDPGT"/>
    <property type="match status" value="1"/>
</dbReference>
<dbReference type="Gene3D" id="3.40.50.2000">
    <property type="entry name" value="Glycogen Phosphorylase B"/>
    <property type="match status" value="2"/>
</dbReference>
<dbReference type="AlphaFoldDB" id="E8X5V0"/>
<organism evidence="5">
    <name type="scientific">Granulicella tundricola (strain ATCC BAA-1859 / DSM 23138 / MP5ACTX9)</name>
    <dbReference type="NCBI Taxonomy" id="1198114"/>
    <lineage>
        <taxon>Bacteria</taxon>
        <taxon>Pseudomonadati</taxon>
        <taxon>Acidobacteriota</taxon>
        <taxon>Terriglobia</taxon>
        <taxon>Terriglobales</taxon>
        <taxon>Acidobacteriaceae</taxon>
        <taxon>Granulicella</taxon>
    </lineage>
</organism>
<dbReference type="PROSITE" id="PS00375">
    <property type="entry name" value="UDPGT"/>
    <property type="match status" value="1"/>
</dbReference>
<evidence type="ECO:0000256" key="2">
    <source>
        <dbReference type="RuleBase" id="RU003718"/>
    </source>
</evidence>
<feature type="domain" description="Glycosyltransferase family 28 N-terminal" evidence="3">
    <location>
        <begin position="13"/>
        <end position="88"/>
    </location>
</feature>
<dbReference type="InterPro" id="IPR035595">
    <property type="entry name" value="UDP_glycos_trans_CS"/>
</dbReference>
<dbReference type="PANTHER" id="PTHR48050:SF13">
    <property type="entry name" value="STEROL 3-BETA-GLUCOSYLTRANSFERASE UGT80A2"/>
    <property type="match status" value="1"/>
</dbReference>
<dbReference type="GO" id="GO:0016758">
    <property type="term" value="F:hexosyltransferase activity"/>
    <property type="evidence" value="ECO:0007669"/>
    <property type="project" value="InterPro"/>
</dbReference>
<dbReference type="GO" id="GO:0008194">
    <property type="term" value="F:UDP-glycosyltransferase activity"/>
    <property type="evidence" value="ECO:0007669"/>
    <property type="project" value="InterPro"/>
</dbReference>
<evidence type="ECO:0000313" key="4">
    <source>
        <dbReference type="EMBL" id="ADW70834.1"/>
    </source>
</evidence>
<accession>E8X5V0</accession>
<dbReference type="KEGG" id="acm:AciX9_4039"/>
<evidence type="ECO:0000259" key="3">
    <source>
        <dbReference type="Pfam" id="PF03033"/>
    </source>
</evidence>
<evidence type="ECO:0000256" key="1">
    <source>
        <dbReference type="ARBA" id="ARBA00022679"/>
    </source>
</evidence>
<proteinExistence type="inferred from homology"/>
<dbReference type="EMBL" id="CP002481">
    <property type="protein sequence ID" value="ADW70834.1"/>
    <property type="molecule type" value="Genomic_DNA"/>
</dbReference>
<dbReference type="Pfam" id="PF03033">
    <property type="entry name" value="Glyco_transf_28"/>
    <property type="match status" value="1"/>
</dbReference>
<keyword evidence="5" id="KW-1185">Reference proteome</keyword>
<dbReference type="RefSeq" id="WP_013572746.1">
    <property type="nucleotide sequence ID" value="NC_015057.1"/>
</dbReference>
<dbReference type="Proteomes" id="UP000000343">
    <property type="component" value="Plasmid pACIX901"/>
</dbReference>
<dbReference type="InterPro" id="IPR050426">
    <property type="entry name" value="Glycosyltransferase_28"/>
</dbReference>
<dbReference type="CDD" id="cd03784">
    <property type="entry name" value="GT1_Gtf-like"/>
    <property type="match status" value="1"/>
</dbReference>
<dbReference type="SUPFAM" id="SSF53756">
    <property type="entry name" value="UDP-Glycosyltransferase/glycogen phosphorylase"/>
    <property type="match status" value="1"/>
</dbReference>
<dbReference type="HOGENOM" id="CLU_000537_7_1_0"/>
<dbReference type="FunFam" id="3.40.50.2000:FF:000072">
    <property type="entry name" value="Glycosyl transferase"/>
    <property type="match status" value="1"/>
</dbReference>
<dbReference type="InterPro" id="IPR004276">
    <property type="entry name" value="GlycoTrans_28_N"/>
</dbReference>
<evidence type="ECO:0000313" key="5">
    <source>
        <dbReference type="Proteomes" id="UP000000343"/>
    </source>
</evidence>
<dbReference type="PANTHER" id="PTHR48050">
    <property type="entry name" value="STEROL 3-BETA-GLUCOSYLTRANSFERASE"/>
    <property type="match status" value="1"/>
</dbReference>
<protein>
    <submittedName>
        <fullName evidence="4">Glycosyltransferase, MGT family</fullName>
    </submittedName>
</protein>
<gene>
    <name evidence="4" type="ordered locus">AciX9_4039</name>
</gene>
<comment type="similarity">
    <text evidence="2">Belongs to the UDP-glycosyltransferase family.</text>
</comment>
<keyword evidence="4" id="KW-0614">Plasmid</keyword>
<reference evidence="5" key="1">
    <citation type="submission" date="2011-01" db="EMBL/GenBank/DDBJ databases">
        <title>Complete sequence of plasmid1 of Acidobacterium sp. MP5ACTX9.</title>
        <authorList>
            <consortium name="US DOE Joint Genome Institute"/>
            <person name="Lucas S."/>
            <person name="Copeland A."/>
            <person name="Lapidus A."/>
            <person name="Cheng J.-F."/>
            <person name="Goodwin L."/>
            <person name="Pitluck S."/>
            <person name="Teshima H."/>
            <person name="Detter J.C."/>
            <person name="Han C."/>
            <person name="Tapia R."/>
            <person name="Land M."/>
            <person name="Hauser L."/>
            <person name="Kyrpides N."/>
            <person name="Ivanova N."/>
            <person name="Ovchinnikova G."/>
            <person name="Pagani I."/>
            <person name="Rawat S.R."/>
            <person name="Mannisto M."/>
            <person name="Haggblom M.M."/>
            <person name="Woyke T."/>
        </authorList>
    </citation>
    <scope>NUCLEOTIDE SEQUENCE [LARGE SCALE GENOMIC DNA]</scope>
    <source>
        <strain evidence="5">MP5ACTX9</strain>
        <plasmid evidence="5">Plasmid pACIX901</plasmid>
    </source>
</reference>
<dbReference type="InterPro" id="IPR002213">
    <property type="entry name" value="UDP_glucos_trans"/>
</dbReference>
<keyword evidence="2" id="KW-0328">Glycosyltransferase</keyword>
<keyword evidence="1 2" id="KW-0808">Transferase</keyword>
<dbReference type="GO" id="GO:0033072">
    <property type="term" value="P:vancomycin biosynthetic process"/>
    <property type="evidence" value="ECO:0007669"/>
    <property type="project" value="UniProtKB-ARBA"/>
</dbReference>
<dbReference type="OrthoDB" id="6620093at2"/>
<sequence length="424" mass="46537">MARFGAFCFPGTGHLYPMTALARSLQLRGHEVVIFGIADTEATVRAAGIEFCQIGAEDYPPGTLKMLDEHLARLKGIAAFRFTLARIRNSTRMILRDGPQAVRLANVETLLVDEAEFAGNVADHLGLSWISIALLPPLLPDDRFPPFWFGWSAGQDRLSRFRNRLAIRFLLRIASPIFNEVNQQRIEWGLKPLTNPEDGLSPIAQITQLPQALEFEISGKNPVGLYYTGPFLHAQQRPPVDFPWERLDGRPIIYASMGTLQNGSESIFKTITDACAGLDAQLVISLGGGLDPARLGKLAGDPLVVRFVPQLEILKRASLVITHAGINTVLESLSEGVPMVAIPLANDQPGVAARLRARGACVVVSRHTLNLARLRKAVLLVLEDGKYREAAQVLQKTIQTLNGPDRAADLIEQVLHIRPTQLNP</sequence>